<organism evidence="3 4">
    <name type="scientific">Eremothecium cymbalariae (strain CBS 270.75 / DBVPG 7215 / KCTC 17166 / NRRL Y-17582)</name>
    <name type="common">Yeast</name>
    <dbReference type="NCBI Taxonomy" id="931890"/>
    <lineage>
        <taxon>Eukaryota</taxon>
        <taxon>Fungi</taxon>
        <taxon>Dikarya</taxon>
        <taxon>Ascomycota</taxon>
        <taxon>Saccharomycotina</taxon>
        <taxon>Saccharomycetes</taxon>
        <taxon>Saccharomycetales</taxon>
        <taxon>Saccharomycetaceae</taxon>
        <taxon>Eremothecium</taxon>
    </lineage>
</organism>
<feature type="region of interest" description="Disordered" evidence="1">
    <location>
        <begin position="110"/>
        <end position="145"/>
    </location>
</feature>
<feature type="compositionally biased region" description="Basic residues" evidence="1">
    <location>
        <begin position="133"/>
        <end position="145"/>
    </location>
</feature>
<dbReference type="AlphaFoldDB" id="G8JPT8"/>
<sequence length="145" mass="15519">MSGSKSLDLYIGNSLEVVSANPSQTVISFTYRNSSDNGSQVKFKTRNNHLGLNYKFKTKKSKDVSRVFSALGPRGVSVETGKVEKKKTGLKSKDMAGIASLMVNTEVKEYVPEQPKVENSGGTSSGAGSAAGGRKKKGKKKGKKR</sequence>
<dbReference type="FunCoup" id="G8JPT8">
    <property type="interactions" value="51"/>
</dbReference>
<dbReference type="Pfam" id="PF05486">
    <property type="entry name" value="SRP9-21"/>
    <property type="match status" value="1"/>
</dbReference>
<dbReference type="EMBL" id="CP002498">
    <property type="protein sequence ID" value="AET38196.1"/>
    <property type="molecule type" value="Genomic_DNA"/>
</dbReference>
<dbReference type="GO" id="GO:0006614">
    <property type="term" value="P:SRP-dependent cotranslational protein targeting to membrane"/>
    <property type="evidence" value="ECO:0007669"/>
    <property type="project" value="EnsemblFungi"/>
</dbReference>
<dbReference type="HOGENOM" id="CLU_104695_1_0_1"/>
<dbReference type="STRING" id="931890.G8JPT8"/>
<keyword evidence="4" id="KW-1185">Reference proteome</keyword>
<dbReference type="Proteomes" id="UP000006790">
    <property type="component" value="Chromosome 2"/>
</dbReference>
<reference evidence="4" key="1">
    <citation type="journal article" date="2012" name="G3 (Bethesda)">
        <title>Pichia sorbitophila, an interspecies yeast hybrid reveals early steps of genome resolution following polyploidization.</title>
        <authorList>
            <person name="Leh Louis V."/>
            <person name="Despons L."/>
            <person name="Friedrich A."/>
            <person name="Martin T."/>
            <person name="Durrens P."/>
            <person name="Casaregola S."/>
            <person name="Neuveglise C."/>
            <person name="Fairhead C."/>
            <person name="Marck C."/>
            <person name="Cruz J.A."/>
            <person name="Straub M.L."/>
            <person name="Kugler V."/>
            <person name="Sacerdot C."/>
            <person name="Uzunov Z."/>
            <person name="Thierry A."/>
            <person name="Weiss S."/>
            <person name="Bleykasten C."/>
            <person name="De Montigny J."/>
            <person name="Jacques N."/>
            <person name="Jung P."/>
            <person name="Lemaire M."/>
            <person name="Mallet S."/>
            <person name="Morel G."/>
            <person name="Richard G.F."/>
            <person name="Sarkar A."/>
            <person name="Savel G."/>
            <person name="Schacherer J."/>
            <person name="Seret M.L."/>
            <person name="Talla E."/>
            <person name="Samson G."/>
            <person name="Jubin C."/>
            <person name="Poulain J."/>
            <person name="Vacherie B."/>
            <person name="Barbe V."/>
            <person name="Pelletier E."/>
            <person name="Sherman D.J."/>
            <person name="Westhof E."/>
            <person name="Weissenbach J."/>
            <person name="Baret P.V."/>
            <person name="Wincker P."/>
            <person name="Gaillardin C."/>
            <person name="Dujon B."/>
            <person name="Souciet J.L."/>
        </authorList>
    </citation>
    <scope>NUCLEOTIDE SEQUENCE [LARGE SCALE GENOMIC DNA]</scope>
    <source>
        <strain evidence="4">CBS 270.75 / DBVPG 7215 / KCTC 17166 / NRRL Y-17582</strain>
    </source>
</reference>
<evidence type="ECO:0000256" key="1">
    <source>
        <dbReference type="SAM" id="MobiDB-lite"/>
    </source>
</evidence>
<dbReference type="KEGG" id="erc:Ecym_2471"/>
<name>G8JPT8_ERECY</name>
<dbReference type="GeneID" id="11473099"/>
<protein>
    <recommendedName>
        <fullName evidence="2">SRP9 domain-containing protein</fullName>
    </recommendedName>
</protein>
<dbReference type="RefSeq" id="XP_003645013.1">
    <property type="nucleotide sequence ID" value="XM_003644965.1"/>
</dbReference>
<dbReference type="InterPro" id="IPR039432">
    <property type="entry name" value="SRP9_dom"/>
</dbReference>
<dbReference type="eggNOG" id="ENOG502S2CK">
    <property type="taxonomic scope" value="Eukaryota"/>
</dbReference>
<evidence type="ECO:0000259" key="2">
    <source>
        <dbReference type="Pfam" id="PF05486"/>
    </source>
</evidence>
<evidence type="ECO:0000313" key="3">
    <source>
        <dbReference type="EMBL" id="AET38196.1"/>
    </source>
</evidence>
<evidence type="ECO:0000313" key="4">
    <source>
        <dbReference type="Proteomes" id="UP000006790"/>
    </source>
</evidence>
<accession>G8JPT8</accession>
<dbReference type="GO" id="GO:0005786">
    <property type="term" value="C:signal recognition particle, endoplasmic reticulum targeting"/>
    <property type="evidence" value="ECO:0007669"/>
    <property type="project" value="EnsemblFungi"/>
</dbReference>
<dbReference type="OMA" id="EPNSGKC"/>
<gene>
    <name evidence="3" type="ordered locus">Ecym_2471</name>
</gene>
<feature type="domain" description="SRP9" evidence="2">
    <location>
        <begin position="5"/>
        <end position="77"/>
    </location>
</feature>
<dbReference type="OrthoDB" id="5419752at2759"/>
<dbReference type="InParanoid" id="G8JPT8"/>
<proteinExistence type="predicted"/>